<accession>A0AB34J8F9</accession>
<evidence type="ECO:0000256" key="3">
    <source>
        <dbReference type="PROSITE-ProRule" id="PRU00023"/>
    </source>
</evidence>
<keyword evidence="5" id="KW-1185">Reference proteome</keyword>
<evidence type="ECO:0000313" key="5">
    <source>
        <dbReference type="Proteomes" id="UP001515480"/>
    </source>
</evidence>
<evidence type="ECO:0000256" key="1">
    <source>
        <dbReference type="ARBA" id="ARBA00022737"/>
    </source>
</evidence>
<evidence type="ECO:0000256" key="2">
    <source>
        <dbReference type="ARBA" id="ARBA00023043"/>
    </source>
</evidence>
<dbReference type="AlphaFoldDB" id="A0AB34J8F9"/>
<dbReference type="PANTHER" id="PTHR24166">
    <property type="entry name" value="ROLLING PEBBLES, ISOFORM B"/>
    <property type="match status" value="1"/>
</dbReference>
<dbReference type="InterPro" id="IPR050889">
    <property type="entry name" value="Dendritic_Spine_Reg/Scaffold"/>
</dbReference>
<dbReference type="PROSITE" id="PS50297">
    <property type="entry name" value="ANK_REP_REGION"/>
    <property type="match status" value="1"/>
</dbReference>
<feature type="repeat" description="ANK" evidence="3">
    <location>
        <begin position="709"/>
        <end position="741"/>
    </location>
</feature>
<dbReference type="Pfam" id="PF13637">
    <property type="entry name" value="Ank_4"/>
    <property type="match status" value="1"/>
</dbReference>
<dbReference type="InterPro" id="IPR036770">
    <property type="entry name" value="Ankyrin_rpt-contain_sf"/>
</dbReference>
<keyword evidence="1" id="KW-0677">Repeat</keyword>
<protein>
    <recommendedName>
        <fullName evidence="6">Heterokaryon incompatibility domain-containing protein</fullName>
    </recommendedName>
</protein>
<dbReference type="EMBL" id="JBGBPQ010000011">
    <property type="protein sequence ID" value="KAL1515577.1"/>
    <property type="molecule type" value="Genomic_DNA"/>
</dbReference>
<proteinExistence type="predicted"/>
<reference evidence="4 5" key="1">
    <citation type="journal article" date="2024" name="Science">
        <title>Giant polyketide synthase enzymes in the biosynthesis of giant marine polyether toxins.</title>
        <authorList>
            <person name="Fallon T.R."/>
            <person name="Shende V.V."/>
            <person name="Wierzbicki I.H."/>
            <person name="Pendleton A.L."/>
            <person name="Watervoot N.F."/>
            <person name="Auber R.P."/>
            <person name="Gonzalez D.J."/>
            <person name="Wisecaver J.H."/>
            <person name="Moore B.S."/>
        </authorList>
    </citation>
    <scope>NUCLEOTIDE SEQUENCE [LARGE SCALE GENOMIC DNA]</scope>
    <source>
        <strain evidence="4 5">12B1</strain>
    </source>
</reference>
<comment type="caution">
    <text evidence="4">The sequence shown here is derived from an EMBL/GenBank/DDBJ whole genome shotgun (WGS) entry which is preliminary data.</text>
</comment>
<feature type="repeat" description="ANK" evidence="3">
    <location>
        <begin position="538"/>
        <end position="571"/>
    </location>
</feature>
<dbReference type="Proteomes" id="UP001515480">
    <property type="component" value="Unassembled WGS sequence"/>
</dbReference>
<organism evidence="4 5">
    <name type="scientific">Prymnesium parvum</name>
    <name type="common">Toxic golden alga</name>
    <dbReference type="NCBI Taxonomy" id="97485"/>
    <lineage>
        <taxon>Eukaryota</taxon>
        <taxon>Haptista</taxon>
        <taxon>Haptophyta</taxon>
        <taxon>Prymnesiophyceae</taxon>
        <taxon>Prymnesiales</taxon>
        <taxon>Prymnesiaceae</taxon>
        <taxon>Prymnesium</taxon>
    </lineage>
</organism>
<sequence>MHVLECPHELSPPLLPPLLSSRRSSTANAFPPRRAAPPAYSCALARVGMTDERVTDAFAQLTLVECRFPCYLVAIDTILGMQTFLPLQQLQLEGKVLKWAPGMKYIFVSHQWLSSLASDETIHAHPDPHGQQLRLLQSVLRKMRRGVDIHPRFDAKFTGLPFKSLLKAHTRALCAGGLFVWIDFCSTPQQCGVEGELVSSKRRMADAIRSIPSYIEKCEIFLALVPEIDTFGLNSWQRRGWCRMEMLARLLAAESGVVIVAESSRRDAPLATSPGGVAAGGGGGAEGARAVHGGVWGQRVPQSRLAVYAAVRSACARSARLVRLRSSLYLLPAFLITSLTGLEVGKADFTCCQRSHTFSDGAGGTFCVPCDKERVAAVTSDLLSLYSPSPASISAAEARALTDREIRRSGRMSLRLADGLLFVQPHLESAAQRFRRRYLFSQRFKILSGLPPAADADEGGRVAPLAEDIATFASQYGFSEAELRPSRAAQRGWSPLRWAVLEANLPVVRALLRSTHADADAPLRSTSPHALALGGYYRGLTLLHCAVWSGAPPELLDVLLAARADPHARDGKGLDALFLACFSGRRELAARLLDACPTWPLDRPWLNGNTALTFAACHGHTECVAELLRRRANPFPVHWDGSSTLHGPAIFGHAAMLQLLLAQPGAQIDRRAWPTTPLFRVVMLVCRLGARLSRDGSAPGPMGVMAEMHGSTPLGQAASANRIGAVRILLDAAADPSIPNRQGCTPLQRAEQGGHTAVAELLSSLRAKKEEHAVEVLQATGV</sequence>
<dbReference type="PROSITE" id="PS50088">
    <property type="entry name" value="ANK_REPEAT"/>
    <property type="match status" value="2"/>
</dbReference>
<gene>
    <name evidence="4" type="ORF">AB1Y20_002197</name>
</gene>
<dbReference type="PANTHER" id="PTHR24166:SF48">
    <property type="entry name" value="PROTEIN VAPYRIN"/>
    <property type="match status" value="1"/>
</dbReference>
<dbReference type="Pfam" id="PF12796">
    <property type="entry name" value="Ank_2"/>
    <property type="match status" value="1"/>
</dbReference>
<name>A0AB34J8F9_PRYPA</name>
<evidence type="ECO:0000313" key="4">
    <source>
        <dbReference type="EMBL" id="KAL1515577.1"/>
    </source>
</evidence>
<dbReference type="SMART" id="SM00248">
    <property type="entry name" value="ANK"/>
    <property type="match status" value="7"/>
</dbReference>
<dbReference type="Gene3D" id="1.25.40.20">
    <property type="entry name" value="Ankyrin repeat-containing domain"/>
    <property type="match status" value="3"/>
</dbReference>
<keyword evidence="2 3" id="KW-0040">ANK repeat</keyword>
<dbReference type="InterPro" id="IPR002110">
    <property type="entry name" value="Ankyrin_rpt"/>
</dbReference>
<dbReference type="SUPFAM" id="SSF48403">
    <property type="entry name" value="Ankyrin repeat"/>
    <property type="match status" value="1"/>
</dbReference>
<evidence type="ECO:0008006" key="6">
    <source>
        <dbReference type="Google" id="ProtNLM"/>
    </source>
</evidence>